<gene>
    <name evidence="2" type="ORF">PgNI_11890</name>
</gene>
<protein>
    <submittedName>
        <fullName evidence="2">Uncharacterized protein</fullName>
    </submittedName>
</protein>
<organism evidence="1 2">
    <name type="scientific">Pyricularia grisea</name>
    <name type="common">Crabgrass-specific blast fungus</name>
    <name type="synonym">Magnaporthe grisea</name>
    <dbReference type="NCBI Taxonomy" id="148305"/>
    <lineage>
        <taxon>Eukaryota</taxon>
        <taxon>Fungi</taxon>
        <taxon>Dikarya</taxon>
        <taxon>Ascomycota</taxon>
        <taxon>Pezizomycotina</taxon>
        <taxon>Sordariomycetes</taxon>
        <taxon>Sordariomycetidae</taxon>
        <taxon>Magnaporthales</taxon>
        <taxon>Pyriculariaceae</taxon>
        <taxon>Pyricularia</taxon>
    </lineage>
</organism>
<name>A0A6P8AQN0_PYRGI</name>
<dbReference type="Proteomes" id="UP000515153">
    <property type="component" value="Unplaced"/>
</dbReference>
<reference evidence="2" key="1">
    <citation type="journal article" date="2019" name="Mol. Biol. Evol.">
        <title>Blast fungal genomes show frequent chromosomal changes, gene gains and losses, and effector gene turnover.</title>
        <authorList>
            <person name="Gomez Luciano L.B."/>
            <person name="Jason Tsai I."/>
            <person name="Chuma I."/>
            <person name="Tosa Y."/>
            <person name="Chen Y.H."/>
            <person name="Li J.Y."/>
            <person name="Li M.Y."/>
            <person name="Jade Lu M.Y."/>
            <person name="Nakayashiki H."/>
            <person name="Li W.H."/>
        </authorList>
    </citation>
    <scope>NUCLEOTIDE SEQUENCE</scope>
    <source>
        <strain evidence="2">NI907</strain>
    </source>
</reference>
<accession>A0A6P8AQN0</accession>
<dbReference type="GeneID" id="41966753"/>
<dbReference type="PANTHER" id="PTHR35896:SF3">
    <property type="entry name" value="MAJOR FACILITATOR SUPERFAMILY TRANSPORTER"/>
    <property type="match status" value="1"/>
</dbReference>
<sequence length="256" mass="28561">MPLMLSRDLAKFGGLPKTLFAQHHALLEIEENICDDCHSDATSTRTCPEKDSSISRFKRNLSTALKCMTILVFLAITSYTVIHLASIEELVRGLRDEHPSHPVNCGHTKESAKAAGCVYDIMMVGWVAPGCIDPYVLSDALSPNSSLAGVKGAGTFNFSLNYDFTELIPQDVEVISQHDWIFANWEFHKAHCAYVWRVLASALERKSKGEKGVYIYRTLLTYEHSLHCSKVLLDREKSLLEPTKMQAGGTNRCVLL</sequence>
<proteinExistence type="predicted"/>
<evidence type="ECO:0000313" key="2">
    <source>
        <dbReference type="RefSeq" id="XP_030977200.1"/>
    </source>
</evidence>
<reference evidence="2" key="2">
    <citation type="submission" date="2019-10" db="EMBL/GenBank/DDBJ databases">
        <authorList>
            <consortium name="NCBI Genome Project"/>
        </authorList>
    </citation>
    <scope>NUCLEOTIDE SEQUENCE</scope>
    <source>
        <strain evidence="2">NI907</strain>
    </source>
</reference>
<dbReference type="PANTHER" id="PTHR35896">
    <property type="entry name" value="IG-LIKE DOMAIN-CONTAINING PROTEIN"/>
    <property type="match status" value="1"/>
</dbReference>
<evidence type="ECO:0000313" key="1">
    <source>
        <dbReference type="Proteomes" id="UP000515153"/>
    </source>
</evidence>
<dbReference type="InterPro" id="IPR053008">
    <property type="entry name" value="Phomopsin_biosynth_assoc"/>
</dbReference>
<dbReference type="OrthoDB" id="3501153at2759"/>
<keyword evidence="1" id="KW-1185">Reference proteome</keyword>
<dbReference type="KEGG" id="pgri:PgNI_11890"/>
<reference evidence="2" key="3">
    <citation type="submission" date="2025-08" db="UniProtKB">
        <authorList>
            <consortium name="RefSeq"/>
        </authorList>
    </citation>
    <scope>IDENTIFICATION</scope>
    <source>
        <strain evidence="2">NI907</strain>
    </source>
</reference>
<dbReference type="RefSeq" id="XP_030977200.1">
    <property type="nucleotide sequence ID" value="XM_031131848.1"/>
</dbReference>
<dbReference type="AlphaFoldDB" id="A0A6P8AQN0"/>